<keyword evidence="1" id="KW-0812">Transmembrane</keyword>
<keyword evidence="1" id="KW-1133">Transmembrane helix</keyword>
<evidence type="ECO:0000313" key="2">
    <source>
        <dbReference type="EMBL" id="GIG53865.1"/>
    </source>
</evidence>
<dbReference type="Proteomes" id="UP000652354">
    <property type="component" value="Unassembled WGS sequence"/>
</dbReference>
<name>A0A919Q049_9MICO</name>
<organism evidence="2 3">
    <name type="scientific">Demequina activiva</name>
    <dbReference type="NCBI Taxonomy" id="1582364"/>
    <lineage>
        <taxon>Bacteria</taxon>
        <taxon>Bacillati</taxon>
        <taxon>Actinomycetota</taxon>
        <taxon>Actinomycetes</taxon>
        <taxon>Micrococcales</taxon>
        <taxon>Demequinaceae</taxon>
        <taxon>Demequina</taxon>
    </lineage>
</organism>
<protein>
    <submittedName>
        <fullName evidence="2">Uncharacterized protein</fullName>
    </submittedName>
</protein>
<proteinExistence type="predicted"/>
<sequence length="87" mass="9031">MIGAGSLVGFAVIAYAFLGAEFVDGPESSAIGDHVRMVLVGVAIIAVGLTLGLALRHGHRWATYVFLLLGALLALAAIWWAAKELLG</sequence>
<feature type="transmembrane region" description="Helical" evidence="1">
    <location>
        <begin position="61"/>
        <end position="82"/>
    </location>
</feature>
<evidence type="ECO:0000313" key="3">
    <source>
        <dbReference type="Proteomes" id="UP000652354"/>
    </source>
</evidence>
<feature type="transmembrane region" description="Helical" evidence="1">
    <location>
        <begin position="35"/>
        <end position="54"/>
    </location>
</feature>
<comment type="caution">
    <text evidence="2">The sequence shown here is derived from an EMBL/GenBank/DDBJ whole genome shotgun (WGS) entry which is preliminary data.</text>
</comment>
<evidence type="ECO:0000256" key="1">
    <source>
        <dbReference type="SAM" id="Phobius"/>
    </source>
</evidence>
<dbReference type="EMBL" id="BONR01000001">
    <property type="protein sequence ID" value="GIG53865.1"/>
    <property type="molecule type" value="Genomic_DNA"/>
</dbReference>
<reference evidence="2" key="1">
    <citation type="submission" date="2021-01" db="EMBL/GenBank/DDBJ databases">
        <title>Whole genome shotgun sequence of Demequina activiva NBRC 110675.</title>
        <authorList>
            <person name="Komaki H."/>
            <person name="Tamura T."/>
        </authorList>
    </citation>
    <scope>NUCLEOTIDE SEQUENCE</scope>
    <source>
        <strain evidence="2">NBRC 110675</strain>
    </source>
</reference>
<keyword evidence="1" id="KW-0472">Membrane</keyword>
<keyword evidence="3" id="KW-1185">Reference proteome</keyword>
<dbReference type="AlphaFoldDB" id="A0A919Q049"/>
<accession>A0A919Q049</accession>
<gene>
    <name evidence="2" type="ORF">Dac01nite_06170</name>
</gene>